<name>A0AA38R4F9_9PEZI</name>
<dbReference type="AlphaFoldDB" id="A0AA38R4F9"/>
<dbReference type="GO" id="GO:0016301">
    <property type="term" value="F:kinase activity"/>
    <property type="evidence" value="ECO:0007669"/>
    <property type="project" value="UniProtKB-KW"/>
</dbReference>
<protein>
    <submittedName>
        <fullName evidence="2">Serine/threonine-protein kinase ark1</fullName>
    </submittedName>
</protein>
<feature type="compositionally biased region" description="Basic and acidic residues" evidence="1">
    <location>
        <begin position="257"/>
        <end position="266"/>
    </location>
</feature>
<comment type="caution">
    <text evidence="2">The sequence shown here is derived from an EMBL/GenBank/DDBJ whole genome shotgun (WGS) entry which is preliminary data.</text>
</comment>
<evidence type="ECO:0000313" key="2">
    <source>
        <dbReference type="EMBL" id="KAJ9136858.1"/>
    </source>
</evidence>
<keyword evidence="2" id="KW-0808">Transferase</keyword>
<keyword evidence="2" id="KW-0418">Kinase</keyword>
<reference evidence="2" key="1">
    <citation type="submission" date="2022-07" db="EMBL/GenBank/DDBJ databases">
        <title>Fungi with potential for degradation of polypropylene.</title>
        <authorList>
            <person name="Gostincar C."/>
        </authorList>
    </citation>
    <scope>NUCLEOTIDE SEQUENCE</scope>
    <source>
        <strain evidence="2">EXF-13308</strain>
    </source>
</reference>
<proteinExistence type="predicted"/>
<feature type="region of interest" description="Disordered" evidence="1">
    <location>
        <begin position="311"/>
        <end position="330"/>
    </location>
</feature>
<gene>
    <name evidence="2" type="ORF">NKR23_g9464</name>
</gene>
<accession>A0AA38R4F9</accession>
<dbReference type="EMBL" id="JANBVO010000037">
    <property type="protein sequence ID" value="KAJ9136858.1"/>
    <property type="molecule type" value="Genomic_DNA"/>
</dbReference>
<keyword evidence="3" id="KW-1185">Reference proteome</keyword>
<evidence type="ECO:0000256" key="1">
    <source>
        <dbReference type="SAM" id="MobiDB-lite"/>
    </source>
</evidence>
<dbReference type="Proteomes" id="UP001174694">
    <property type="component" value="Unassembled WGS sequence"/>
</dbReference>
<feature type="region of interest" description="Disordered" evidence="1">
    <location>
        <begin position="253"/>
        <end position="276"/>
    </location>
</feature>
<evidence type="ECO:0000313" key="3">
    <source>
        <dbReference type="Proteomes" id="UP001174694"/>
    </source>
</evidence>
<sequence length="330" mass="37370">MSKVSITSSLSGSHYDIFSRAISNVLSTEMSKVTYAQIIDGLPLADVVQDTANGGLPDGHPIHGAHTELCPGILEKARAFWDAFEPGKLYLDVALIAAYRAMSPGSRAFKTRLIEVTAVAVHEIAVQLFNLGSDLHSEDGISSWVPFKDDQFWEFFPGGAWPTLFRHAWYVDYEQYPNGVADMVGFWAEARILGGVVLFDRRDPAASPDVQPDSVWFHSDRYDVTYRIYQLLDDQKQQLLQFLTSETPDPRFLPLLGDEKNTRREDPEEPIENTGIYRSRWERKPLAPNAPDERLKDVWDQFEYPTKADVMRAKGRAVERRSRRLDSGSS</sequence>
<organism evidence="2 3">
    <name type="scientific">Pleurostoma richardsiae</name>
    <dbReference type="NCBI Taxonomy" id="41990"/>
    <lineage>
        <taxon>Eukaryota</taxon>
        <taxon>Fungi</taxon>
        <taxon>Dikarya</taxon>
        <taxon>Ascomycota</taxon>
        <taxon>Pezizomycotina</taxon>
        <taxon>Sordariomycetes</taxon>
        <taxon>Sordariomycetidae</taxon>
        <taxon>Calosphaeriales</taxon>
        <taxon>Pleurostomataceae</taxon>
        <taxon>Pleurostoma</taxon>
    </lineage>
</organism>